<feature type="compositionally biased region" description="Basic and acidic residues" evidence="10">
    <location>
        <begin position="257"/>
        <end position="278"/>
    </location>
</feature>
<dbReference type="Pfam" id="PF20635">
    <property type="entry name" value="SMN_YG-box"/>
    <property type="match status" value="1"/>
</dbReference>
<dbReference type="PROSITE" id="PS50304">
    <property type="entry name" value="TUDOR"/>
    <property type="match status" value="2"/>
</dbReference>
<dbReference type="InterPro" id="IPR010304">
    <property type="entry name" value="SMN_Tudor"/>
</dbReference>
<comment type="similarity">
    <text evidence="5">Belongs to the SMN family.</text>
</comment>
<evidence type="ECO:0000256" key="5">
    <source>
        <dbReference type="ARBA" id="ARBA00005371"/>
    </source>
</evidence>
<keyword evidence="6" id="KW-0507">mRNA processing</keyword>
<evidence type="ECO:0000313" key="12">
    <source>
        <dbReference type="EMBL" id="MEQ2294401.1"/>
    </source>
</evidence>
<feature type="domain" description="Tudor" evidence="11">
    <location>
        <begin position="82"/>
        <end position="140"/>
    </location>
</feature>
<name>A0ABV0YKX3_9TELE</name>
<evidence type="ECO:0000256" key="1">
    <source>
        <dbReference type="ARBA" id="ARBA00004216"/>
    </source>
</evidence>
<evidence type="ECO:0000256" key="6">
    <source>
        <dbReference type="ARBA" id="ARBA00022664"/>
    </source>
</evidence>
<gene>
    <name evidence="12" type="ORF">AMECASPLE_003524</name>
</gene>
<organism evidence="12 13">
    <name type="scientific">Ameca splendens</name>
    <dbReference type="NCBI Taxonomy" id="208324"/>
    <lineage>
        <taxon>Eukaryota</taxon>
        <taxon>Metazoa</taxon>
        <taxon>Chordata</taxon>
        <taxon>Craniata</taxon>
        <taxon>Vertebrata</taxon>
        <taxon>Euteleostomi</taxon>
        <taxon>Actinopterygii</taxon>
        <taxon>Neopterygii</taxon>
        <taxon>Teleostei</taxon>
        <taxon>Neoteleostei</taxon>
        <taxon>Acanthomorphata</taxon>
        <taxon>Ovalentaria</taxon>
        <taxon>Atherinomorphae</taxon>
        <taxon>Cyprinodontiformes</taxon>
        <taxon>Goodeidae</taxon>
        <taxon>Ameca</taxon>
    </lineage>
</organism>
<evidence type="ECO:0000256" key="4">
    <source>
        <dbReference type="ARBA" id="ARBA00004484"/>
    </source>
</evidence>
<comment type="subcellular location">
    <subcellularLocation>
        <location evidence="1">Cytoplasm</location>
        <location evidence="1">Myofibril</location>
        <location evidence="1">Sarcomere</location>
        <location evidence="1">Z line</location>
    </subcellularLocation>
    <subcellularLocation>
        <location evidence="3">Cytoplasmic granule</location>
    </subcellularLocation>
    <subcellularLocation>
        <location evidence="2">Nucleus</location>
        <location evidence="2">Cajal body</location>
    </subcellularLocation>
    <subcellularLocation>
        <location evidence="9">Nucleus</location>
        <location evidence="9">Gem</location>
    </subcellularLocation>
    <subcellularLocation>
        <location evidence="4">Perikaryon</location>
    </subcellularLocation>
</comment>
<evidence type="ECO:0000256" key="9">
    <source>
        <dbReference type="ARBA" id="ARBA00034695"/>
    </source>
</evidence>
<evidence type="ECO:0000256" key="8">
    <source>
        <dbReference type="ARBA" id="ARBA00023242"/>
    </source>
</evidence>
<feature type="compositionally biased region" description="Basic and acidic residues" evidence="10">
    <location>
        <begin position="233"/>
        <end position="248"/>
    </location>
</feature>
<proteinExistence type="inferred from homology"/>
<dbReference type="SUPFAM" id="SSF63748">
    <property type="entry name" value="Tudor/PWWP/MBT"/>
    <property type="match status" value="2"/>
</dbReference>
<comment type="caution">
    <text evidence="12">The sequence shown here is derived from an EMBL/GenBank/DDBJ whole genome shotgun (WGS) entry which is preliminary data.</text>
</comment>
<dbReference type="SMART" id="SM00333">
    <property type="entry name" value="TUDOR"/>
    <property type="match status" value="2"/>
</dbReference>
<feature type="region of interest" description="Disordered" evidence="10">
    <location>
        <begin position="197"/>
        <end position="283"/>
    </location>
</feature>
<dbReference type="InterPro" id="IPR040424">
    <property type="entry name" value="Smn1"/>
</dbReference>
<dbReference type="Pfam" id="PF06003">
    <property type="entry name" value="SMN_Tudor"/>
    <property type="match status" value="2"/>
</dbReference>
<evidence type="ECO:0000256" key="3">
    <source>
        <dbReference type="ARBA" id="ARBA00004463"/>
    </source>
</evidence>
<evidence type="ECO:0000256" key="10">
    <source>
        <dbReference type="SAM" id="MobiDB-lite"/>
    </source>
</evidence>
<dbReference type="InterPro" id="IPR047313">
    <property type="entry name" value="SMN_C"/>
</dbReference>
<reference evidence="12 13" key="1">
    <citation type="submission" date="2021-06" db="EMBL/GenBank/DDBJ databases">
        <authorList>
            <person name="Palmer J.M."/>
        </authorList>
    </citation>
    <scope>NUCLEOTIDE SEQUENCE [LARGE SCALE GENOMIC DNA]</scope>
    <source>
        <strain evidence="12 13">AS_MEX2019</strain>
        <tissue evidence="12">Muscle</tissue>
    </source>
</reference>
<evidence type="ECO:0000259" key="11">
    <source>
        <dbReference type="PROSITE" id="PS50304"/>
    </source>
</evidence>
<dbReference type="EMBL" id="JAHRIP010037760">
    <property type="protein sequence ID" value="MEQ2294401.1"/>
    <property type="molecule type" value="Genomic_DNA"/>
</dbReference>
<dbReference type="CDD" id="cd22852">
    <property type="entry name" value="SMN_C"/>
    <property type="match status" value="1"/>
</dbReference>
<feature type="domain" description="Tudor" evidence="11">
    <location>
        <begin position="146"/>
        <end position="204"/>
    </location>
</feature>
<protein>
    <recommendedName>
        <fullName evidence="11">Tudor domain-containing protein</fullName>
    </recommendedName>
</protein>
<dbReference type="PANTHER" id="PTHR39267:SF1">
    <property type="entry name" value="SURVIVAL MOTOR NEURON PROTEIN"/>
    <property type="match status" value="1"/>
</dbReference>
<keyword evidence="8" id="KW-0539">Nucleus</keyword>
<keyword evidence="13" id="KW-1185">Reference proteome</keyword>
<evidence type="ECO:0000313" key="13">
    <source>
        <dbReference type="Proteomes" id="UP001469553"/>
    </source>
</evidence>
<sequence length="353" mass="39624">MTAMIDRYLPHEAMEPEVPVMNAVTDTEVTSAEVLEVSQILQAIEAEALVEADRGEKQEAVQQNEQTAYSPIKYVSTTETVKWEVGARCRALWSEDGKIYPATVVAVDGDRCRVRFSGYGNEEDMDLSALQSPCAVVQTQNSQVQDWKPGSRCRAVYSEDGLVYPAVILWVKDQRCRVRYDKYNNEEELDVSSLLHPDELRGPSCAGGATKAEGYSWKLGPPTGNLDWKRRRRDESKGDRRGERKSTHSDNPNSNMIKERTENQTKVEKETTETRKGDLTNNLFPPFAPQVGSMDPLSFIPPPPPPVWTFCGKEPGDGPDVNSITNMLMLWYMCGFHTGSYLTQQRSKSSSKD</sequence>
<accession>A0ABV0YKX3</accession>
<dbReference type="Gene3D" id="2.30.30.140">
    <property type="match status" value="2"/>
</dbReference>
<dbReference type="InterPro" id="IPR002999">
    <property type="entry name" value="Tudor"/>
</dbReference>
<evidence type="ECO:0000256" key="7">
    <source>
        <dbReference type="ARBA" id="ARBA00023187"/>
    </source>
</evidence>
<evidence type="ECO:0000256" key="2">
    <source>
        <dbReference type="ARBA" id="ARBA00004408"/>
    </source>
</evidence>
<keyword evidence="7" id="KW-0508">mRNA splicing</keyword>
<dbReference type="PANTHER" id="PTHR39267">
    <property type="entry name" value="SURVIVAL MOTOR NEURON-LIKE PROTEIN 1"/>
    <property type="match status" value="1"/>
</dbReference>
<dbReference type="Proteomes" id="UP001469553">
    <property type="component" value="Unassembled WGS sequence"/>
</dbReference>